<feature type="signal peptide" evidence="1">
    <location>
        <begin position="1"/>
        <end position="20"/>
    </location>
</feature>
<comment type="caution">
    <text evidence="2">The sequence shown here is derived from an EMBL/GenBank/DDBJ whole genome shotgun (WGS) entry which is preliminary data.</text>
</comment>
<evidence type="ECO:0000313" key="3">
    <source>
        <dbReference type="Proteomes" id="UP001302126"/>
    </source>
</evidence>
<feature type="chain" id="PRO_5042995906" evidence="1">
    <location>
        <begin position="21"/>
        <end position="142"/>
    </location>
</feature>
<evidence type="ECO:0000313" key="2">
    <source>
        <dbReference type="EMBL" id="KAK4192391.1"/>
    </source>
</evidence>
<gene>
    <name evidence="2" type="ORF">QBC35DRAFT_528091</name>
</gene>
<organism evidence="2 3">
    <name type="scientific">Podospora australis</name>
    <dbReference type="NCBI Taxonomy" id="1536484"/>
    <lineage>
        <taxon>Eukaryota</taxon>
        <taxon>Fungi</taxon>
        <taxon>Dikarya</taxon>
        <taxon>Ascomycota</taxon>
        <taxon>Pezizomycotina</taxon>
        <taxon>Sordariomycetes</taxon>
        <taxon>Sordariomycetidae</taxon>
        <taxon>Sordariales</taxon>
        <taxon>Podosporaceae</taxon>
        <taxon>Podospora</taxon>
    </lineage>
</organism>
<dbReference type="AlphaFoldDB" id="A0AAN6X356"/>
<accession>A0AAN6X356</accession>
<dbReference type="Proteomes" id="UP001302126">
    <property type="component" value="Unassembled WGS sequence"/>
</dbReference>
<keyword evidence="3" id="KW-1185">Reference proteome</keyword>
<name>A0AAN6X356_9PEZI</name>
<reference evidence="2" key="2">
    <citation type="submission" date="2023-05" db="EMBL/GenBank/DDBJ databases">
        <authorList>
            <consortium name="Lawrence Berkeley National Laboratory"/>
            <person name="Steindorff A."/>
            <person name="Hensen N."/>
            <person name="Bonometti L."/>
            <person name="Westerberg I."/>
            <person name="Brannstrom I.O."/>
            <person name="Guillou S."/>
            <person name="Cros-Aarteil S."/>
            <person name="Calhoun S."/>
            <person name="Haridas S."/>
            <person name="Kuo A."/>
            <person name="Mondo S."/>
            <person name="Pangilinan J."/>
            <person name="Riley R."/>
            <person name="Labutti K."/>
            <person name="Andreopoulos B."/>
            <person name="Lipzen A."/>
            <person name="Chen C."/>
            <person name="Yanf M."/>
            <person name="Daum C."/>
            <person name="Ng V."/>
            <person name="Clum A."/>
            <person name="Ohm R."/>
            <person name="Martin F."/>
            <person name="Silar P."/>
            <person name="Natvig D."/>
            <person name="Lalanne C."/>
            <person name="Gautier V."/>
            <person name="Ament-Velasquez S.L."/>
            <person name="Kruys A."/>
            <person name="Hutchinson M.I."/>
            <person name="Powell A.J."/>
            <person name="Barry K."/>
            <person name="Miller A.N."/>
            <person name="Grigoriev I.V."/>
            <person name="Debuchy R."/>
            <person name="Gladieux P."/>
            <person name="Thoren M.H."/>
            <person name="Johannesson H."/>
        </authorList>
    </citation>
    <scope>NUCLEOTIDE SEQUENCE</scope>
    <source>
        <strain evidence="2">PSN309</strain>
    </source>
</reference>
<keyword evidence="1" id="KW-0732">Signal</keyword>
<dbReference type="EMBL" id="MU864354">
    <property type="protein sequence ID" value="KAK4192391.1"/>
    <property type="molecule type" value="Genomic_DNA"/>
</dbReference>
<protein>
    <submittedName>
        <fullName evidence="2">Uncharacterized protein</fullName>
    </submittedName>
</protein>
<proteinExistence type="predicted"/>
<reference evidence="2" key="1">
    <citation type="journal article" date="2023" name="Mol. Phylogenet. Evol.">
        <title>Genome-scale phylogeny and comparative genomics of the fungal order Sordariales.</title>
        <authorList>
            <person name="Hensen N."/>
            <person name="Bonometti L."/>
            <person name="Westerberg I."/>
            <person name="Brannstrom I.O."/>
            <person name="Guillou S."/>
            <person name="Cros-Aarteil S."/>
            <person name="Calhoun S."/>
            <person name="Haridas S."/>
            <person name="Kuo A."/>
            <person name="Mondo S."/>
            <person name="Pangilinan J."/>
            <person name="Riley R."/>
            <person name="LaButti K."/>
            <person name="Andreopoulos B."/>
            <person name="Lipzen A."/>
            <person name="Chen C."/>
            <person name="Yan M."/>
            <person name="Daum C."/>
            <person name="Ng V."/>
            <person name="Clum A."/>
            <person name="Steindorff A."/>
            <person name="Ohm R.A."/>
            <person name="Martin F."/>
            <person name="Silar P."/>
            <person name="Natvig D.O."/>
            <person name="Lalanne C."/>
            <person name="Gautier V."/>
            <person name="Ament-Velasquez S.L."/>
            <person name="Kruys A."/>
            <person name="Hutchinson M.I."/>
            <person name="Powell A.J."/>
            <person name="Barry K."/>
            <person name="Miller A.N."/>
            <person name="Grigoriev I.V."/>
            <person name="Debuchy R."/>
            <person name="Gladieux P."/>
            <person name="Hiltunen Thoren M."/>
            <person name="Johannesson H."/>
        </authorList>
    </citation>
    <scope>NUCLEOTIDE SEQUENCE</scope>
    <source>
        <strain evidence="2">PSN309</strain>
    </source>
</reference>
<evidence type="ECO:0000256" key="1">
    <source>
        <dbReference type="SAM" id="SignalP"/>
    </source>
</evidence>
<sequence length="142" mass="14949">MKFTTAAAGAAALFGSFASAAPAELQARVPSTSAVFSAWTVSCGASSCSYTAAFRLYPDNVPVTCNRTTTGATVPATSSFYTCDVTNVALRFNRLPSPVNAYRILITDARTVGTSTDLDYFSPLTDWPNNTAYTGPTNFTAN</sequence>